<dbReference type="AlphaFoldDB" id="A0AAV5UHB9"/>
<evidence type="ECO:0000256" key="1">
    <source>
        <dbReference type="SAM" id="Phobius"/>
    </source>
</evidence>
<dbReference type="Proteomes" id="UP001432027">
    <property type="component" value="Unassembled WGS sequence"/>
</dbReference>
<feature type="non-terminal residue" evidence="2">
    <location>
        <position position="92"/>
    </location>
</feature>
<gene>
    <name evidence="2" type="ORF">PENTCL1PPCAC_28580</name>
</gene>
<organism evidence="2 3">
    <name type="scientific">Pristionchus entomophagus</name>
    <dbReference type="NCBI Taxonomy" id="358040"/>
    <lineage>
        <taxon>Eukaryota</taxon>
        <taxon>Metazoa</taxon>
        <taxon>Ecdysozoa</taxon>
        <taxon>Nematoda</taxon>
        <taxon>Chromadorea</taxon>
        <taxon>Rhabditida</taxon>
        <taxon>Rhabditina</taxon>
        <taxon>Diplogasteromorpha</taxon>
        <taxon>Diplogasteroidea</taxon>
        <taxon>Neodiplogasteridae</taxon>
        <taxon>Pristionchus</taxon>
    </lineage>
</organism>
<evidence type="ECO:0000313" key="2">
    <source>
        <dbReference type="EMBL" id="GMT06406.1"/>
    </source>
</evidence>
<dbReference type="Pfam" id="PF10326">
    <property type="entry name" value="7TM_GPCR_Str"/>
    <property type="match status" value="1"/>
</dbReference>
<proteinExistence type="predicted"/>
<protein>
    <recommendedName>
        <fullName evidence="4">G protein-coupled receptor</fullName>
    </recommendedName>
</protein>
<keyword evidence="1" id="KW-1133">Transmembrane helix</keyword>
<reference evidence="2" key="1">
    <citation type="submission" date="2023-10" db="EMBL/GenBank/DDBJ databases">
        <title>Genome assembly of Pristionchus species.</title>
        <authorList>
            <person name="Yoshida K."/>
            <person name="Sommer R.J."/>
        </authorList>
    </citation>
    <scope>NUCLEOTIDE SEQUENCE</scope>
    <source>
        <strain evidence="2">RS0144</strain>
    </source>
</reference>
<sequence>AFIYFTKMDQFIFAQIGMAHLIVAVVFYVFVFLYVLVSIHLTLRRLHSVMSANTIQMHTTLIKALVAQMILPMTSLCIPLIFAAGTIRFGAE</sequence>
<evidence type="ECO:0000313" key="3">
    <source>
        <dbReference type="Proteomes" id="UP001432027"/>
    </source>
</evidence>
<feature type="transmembrane region" description="Helical" evidence="1">
    <location>
        <begin position="12"/>
        <end position="43"/>
    </location>
</feature>
<keyword evidence="1" id="KW-0812">Transmembrane</keyword>
<comment type="caution">
    <text evidence="2">The sequence shown here is derived from an EMBL/GenBank/DDBJ whole genome shotgun (WGS) entry which is preliminary data.</text>
</comment>
<feature type="transmembrane region" description="Helical" evidence="1">
    <location>
        <begin position="64"/>
        <end position="87"/>
    </location>
</feature>
<accession>A0AAV5UHB9</accession>
<evidence type="ECO:0008006" key="4">
    <source>
        <dbReference type="Google" id="ProtNLM"/>
    </source>
</evidence>
<keyword evidence="3" id="KW-1185">Reference proteome</keyword>
<dbReference type="InterPro" id="IPR019428">
    <property type="entry name" value="7TM_GPCR_serpentine_rcpt_Str"/>
</dbReference>
<feature type="non-terminal residue" evidence="2">
    <location>
        <position position="1"/>
    </location>
</feature>
<dbReference type="EMBL" id="BTSX01000006">
    <property type="protein sequence ID" value="GMT06406.1"/>
    <property type="molecule type" value="Genomic_DNA"/>
</dbReference>
<name>A0AAV5UHB9_9BILA</name>
<keyword evidence="1" id="KW-0472">Membrane</keyword>